<reference evidence="4" key="1">
    <citation type="submission" date="2022-10" db="EMBL/GenBank/DDBJ databases">
        <title>The WGS of Solirubrobacter sp. CPCC 204708.</title>
        <authorList>
            <person name="Jiang Z."/>
        </authorList>
    </citation>
    <scope>NUCLEOTIDE SEQUENCE</scope>
    <source>
        <strain evidence="4">CPCC 204708</strain>
    </source>
</reference>
<dbReference type="InterPro" id="IPR050557">
    <property type="entry name" value="RTX_toxin/Mannuronan_C5-epim"/>
</dbReference>
<dbReference type="Proteomes" id="UP001147700">
    <property type="component" value="Unassembled WGS sequence"/>
</dbReference>
<evidence type="ECO:0000256" key="2">
    <source>
        <dbReference type="ARBA" id="ARBA00022525"/>
    </source>
</evidence>
<dbReference type="PANTHER" id="PTHR38340">
    <property type="entry name" value="S-LAYER PROTEIN"/>
    <property type="match status" value="1"/>
</dbReference>
<dbReference type="EMBL" id="JAPCID010000010">
    <property type="protein sequence ID" value="MDA0137543.1"/>
    <property type="molecule type" value="Genomic_DNA"/>
</dbReference>
<evidence type="ECO:0000313" key="4">
    <source>
        <dbReference type="EMBL" id="MDA0137543.1"/>
    </source>
</evidence>
<feature type="chain" id="PRO_5045721756" description="Calcium-binding protein" evidence="3">
    <location>
        <begin position="22"/>
        <end position="642"/>
    </location>
</feature>
<organism evidence="4 5">
    <name type="scientific">Solirubrobacter deserti</name>
    <dbReference type="NCBI Taxonomy" id="2282478"/>
    <lineage>
        <taxon>Bacteria</taxon>
        <taxon>Bacillati</taxon>
        <taxon>Actinomycetota</taxon>
        <taxon>Thermoleophilia</taxon>
        <taxon>Solirubrobacterales</taxon>
        <taxon>Solirubrobacteraceae</taxon>
        <taxon>Solirubrobacter</taxon>
    </lineage>
</organism>
<evidence type="ECO:0000256" key="3">
    <source>
        <dbReference type="SAM" id="SignalP"/>
    </source>
</evidence>
<gene>
    <name evidence="4" type="ORF">OJ962_08555</name>
</gene>
<proteinExistence type="predicted"/>
<evidence type="ECO:0008006" key="6">
    <source>
        <dbReference type="Google" id="ProtNLM"/>
    </source>
</evidence>
<dbReference type="InterPro" id="IPR018511">
    <property type="entry name" value="Hemolysin-typ_Ca-bd_CS"/>
</dbReference>
<comment type="caution">
    <text evidence="4">The sequence shown here is derived from an EMBL/GenBank/DDBJ whole genome shotgun (WGS) entry which is preliminary data.</text>
</comment>
<keyword evidence="5" id="KW-1185">Reference proteome</keyword>
<protein>
    <recommendedName>
        <fullName evidence="6">Calcium-binding protein</fullName>
    </recommendedName>
</protein>
<dbReference type="PRINTS" id="PR00313">
    <property type="entry name" value="CABNDNGRPT"/>
</dbReference>
<sequence>MRRLLLTVAILLAAPAAAADAAVVSTVSNGTLTVDGDAAADRLTLRATADTIQLDLNSDGIADDAFERPAVTRIAVRTGAGDDNVRIAFATTVPTSIETGAGTDVVTGGAGAETVVAGDDNDLVHPGGGDDALFLGAGDDTAVHAEGAVTIDGQSGTDTLRELGTDEAEELTVQAFNGRVLLNRDLGPRADTAGMETAEINTAGSGDFVDVGDLSGTSVTRLNADLGLADGARDGLDIAGTGGADTVTVSTLGEARRVTGLAAEIRVENADDVVVRAGRGDDRFSGAVIQPGLVLEGDEGSDRVTVSGSTANDSFDLQPAGGRARLNTLRFSAEALHLFAGAGTDSTTVGDLSGTGLTQVLTELGAADLKTDTIAVTGTAAADVVKVTNLGGLHEIEGLPARISILNAEPGDRLPIFAGNGDDTVDASKMAKDKLQPFLEGGSGKDVLVGSPGQDQIIGGSGTDVALMGEGLDTFTWGAGDGRDIVEGGAGTDFLMMNGTGLNEAFRVEPIGGRTRVLRDGDDVDMGDVERVDILAGAGTDTVRVEDLSGSDTNHVTLELAPSRGTTATDQAQDSVTVNGTNGNDSIAVTGASQQVAVMGLHARVFVNRGDKGDLLHVDTKLGADAINVAPSARNLMTVTTA</sequence>
<dbReference type="RefSeq" id="WP_202957338.1">
    <property type="nucleotide sequence ID" value="NZ_JAPCID010000010.1"/>
</dbReference>
<evidence type="ECO:0000313" key="5">
    <source>
        <dbReference type="Proteomes" id="UP001147700"/>
    </source>
</evidence>
<comment type="subcellular location">
    <subcellularLocation>
        <location evidence="1">Secreted</location>
    </subcellularLocation>
</comment>
<dbReference type="PANTHER" id="PTHR38340:SF1">
    <property type="entry name" value="S-LAYER PROTEIN"/>
    <property type="match status" value="1"/>
</dbReference>
<dbReference type="Gene3D" id="2.150.10.10">
    <property type="entry name" value="Serralysin-like metalloprotease, C-terminal"/>
    <property type="match status" value="2"/>
</dbReference>
<evidence type="ECO:0000256" key="1">
    <source>
        <dbReference type="ARBA" id="ARBA00004613"/>
    </source>
</evidence>
<keyword evidence="2" id="KW-0964">Secreted</keyword>
<dbReference type="InterPro" id="IPR011049">
    <property type="entry name" value="Serralysin-like_metalloprot_C"/>
</dbReference>
<dbReference type="SUPFAM" id="SSF51120">
    <property type="entry name" value="beta-Roll"/>
    <property type="match status" value="2"/>
</dbReference>
<dbReference type="Pfam" id="PF00353">
    <property type="entry name" value="HemolysinCabind"/>
    <property type="match status" value="3"/>
</dbReference>
<dbReference type="PROSITE" id="PS00330">
    <property type="entry name" value="HEMOLYSIN_CALCIUM"/>
    <property type="match status" value="1"/>
</dbReference>
<name>A0ABT4RG64_9ACTN</name>
<keyword evidence="3" id="KW-0732">Signal</keyword>
<accession>A0ABT4RG64</accession>
<feature type="signal peptide" evidence="3">
    <location>
        <begin position="1"/>
        <end position="21"/>
    </location>
</feature>
<dbReference type="InterPro" id="IPR001343">
    <property type="entry name" value="Hemolysn_Ca-bd"/>
</dbReference>